<reference evidence="2" key="1">
    <citation type="submission" date="2018-11" db="EMBL/GenBank/DDBJ databases">
        <authorList>
            <consortium name="Genoscope - CEA"/>
            <person name="William W."/>
        </authorList>
    </citation>
    <scope>NUCLEOTIDE SEQUENCE</scope>
</reference>
<feature type="transmembrane region" description="Helical" evidence="1">
    <location>
        <begin position="34"/>
        <end position="57"/>
    </location>
</feature>
<protein>
    <submittedName>
        <fullName evidence="2">Uncharacterized protein</fullName>
    </submittedName>
</protein>
<gene>
    <name evidence="2" type="ORF">BOLC8T47718H</name>
</gene>
<name>A0A3P6GKP6_BRAOL</name>
<keyword evidence="1" id="KW-0472">Membrane</keyword>
<dbReference type="AlphaFoldDB" id="A0A3P6GKP6"/>
<accession>A0A3P6GKP6</accession>
<sequence>MVENICDLPFVDDVVERIHIIGVEKEKKKTDLRIFAGARVSFIIINICLVGMVPIRFPLAPDQYDL</sequence>
<evidence type="ECO:0000313" key="2">
    <source>
        <dbReference type="EMBL" id="VDD54489.1"/>
    </source>
</evidence>
<keyword evidence="1" id="KW-0812">Transmembrane</keyword>
<evidence type="ECO:0000256" key="1">
    <source>
        <dbReference type="SAM" id="Phobius"/>
    </source>
</evidence>
<dbReference type="EMBL" id="LR031879">
    <property type="protein sequence ID" value="VDD54489.1"/>
    <property type="molecule type" value="Genomic_DNA"/>
</dbReference>
<keyword evidence="1" id="KW-1133">Transmembrane helix</keyword>
<proteinExistence type="predicted"/>
<organism evidence="2">
    <name type="scientific">Brassica oleracea</name>
    <name type="common">Wild cabbage</name>
    <dbReference type="NCBI Taxonomy" id="3712"/>
    <lineage>
        <taxon>Eukaryota</taxon>
        <taxon>Viridiplantae</taxon>
        <taxon>Streptophyta</taxon>
        <taxon>Embryophyta</taxon>
        <taxon>Tracheophyta</taxon>
        <taxon>Spermatophyta</taxon>
        <taxon>Magnoliopsida</taxon>
        <taxon>eudicotyledons</taxon>
        <taxon>Gunneridae</taxon>
        <taxon>Pentapetalae</taxon>
        <taxon>rosids</taxon>
        <taxon>malvids</taxon>
        <taxon>Brassicales</taxon>
        <taxon>Brassicaceae</taxon>
        <taxon>Brassiceae</taxon>
        <taxon>Brassica</taxon>
    </lineage>
</organism>